<name>A0A5J4V689_9EUKA</name>
<comment type="caution">
    <text evidence="1">The sequence shown here is derived from an EMBL/GenBank/DDBJ whole genome shotgun (WGS) entry which is preliminary data.</text>
</comment>
<dbReference type="Proteomes" id="UP000324800">
    <property type="component" value="Unassembled WGS sequence"/>
</dbReference>
<protein>
    <submittedName>
        <fullName evidence="1">Uncharacterized protein</fullName>
    </submittedName>
</protein>
<reference evidence="1 2" key="1">
    <citation type="submission" date="2019-03" db="EMBL/GenBank/DDBJ databases">
        <title>Single cell metagenomics reveals metabolic interactions within the superorganism composed of flagellate Streblomastix strix and complex community of Bacteroidetes bacteria on its surface.</title>
        <authorList>
            <person name="Treitli S.C."/>
            <person name="Kolisko M."/>
            <person name="Husnik F."/>
            <person name="Keeling P."/>
            <person name="Hampl V."/>
        </authorList>
    </citation>
    <scope>NUCLEOTIDE SEQUENCE [LARGE SCALE GENOMIC DNA]</scope>
    <source>
        <strain evidence="1">ST1C</strain>
    </source>
</reference>
<evidence type="ECO:0000313" key="2">
    <source>
        <dbReference type="Proteomes" id="UP000324800"/>
    </source>
</evidence>
<sequence length="71" mass="8111">MLITNMMIKDSEWTDDSVELCGTMKKINRMDKLDELSKCPECPECPESQVEFLGFPPLAIMPQSQQSGQMR</sequence>
<dbReference type="EMBL" id="SNRW01009281">
    <property type="protein sequence ID" value="KAA6378238.1"/>
    <property type="molecule type" value="Genomic_DNA"/>
</dbReference>
<organism evidence="1 2">
    <name type="scientific">Streblomastix strix</name>
    <dbReference type="NCBI Taxonomy" id="222440"/>
    <lineage>
        <taxon>Eukaryota</taxon>
        <taxon>Metamonada</taxon>
        <taxon>Preaxostyla</taxon>
        <taxon>Oxymonadida</taxon>
        <taxon>Streblomastigidae</taxon>
        <taxon>Streblomastix</taxon>
    </lineage>
</organism>
<evidence type="ECO:0000313" key="1">
    <source>
        <dbReference type="EMBL" id="KAA6378238.1"/>
    </source>
</evidence>
<accession>A0A5J4V689</accession>
<proteinExistence type="predicted"/>
<gene>
    <name evidence="1" type="ORF">EZS28_026235</name>
</gene>
<dbReference type="AlphaFoldDB" id="A0A5J4V689"/>